<keyword evidence="13" id="KW-1208">Phospholipid metabolism</keyword>
<evidence type="ECO:0000313" key="17">
    <source>
        <dbReference type="EMBL" id="SDL68114.1"/>
    </source>
</evidence>
<evidence type="ECO:0000256" key="16">
    <source>
        <dbReference type="SAM" id="Phobius"/>
    </source>
</evidence>
<evidence type="ECO:0000256" key="11">
    <source>
        <dbReference type="ARBA" id="ARBA00023136"/>
    </source>
</evidence>
<reference evidence="17 18" key="1">
    <citation type="submission" date="2016-10" db="EMBL/GenBank/DDBJ databases">
        <authorList>
            <person name="de Groot N.N."/>
        </authorList>
    </citation>
    <scope>NUCLEOTIDE SEQUENCE [LARGE SCALE GENOMIC DNA]</scope>
    <source>
        <strain evidence="17 18">DSM 25186</strain>
    </source>
</reference>
<dbReference type="InterPro" id="IPR043130">
    <property type="entry name" value="CDP-OH_PTrfase_TM_dom"/>
</dbReference>
<keyword evidence="8 16" id="KW-0812">Transmembrane</keyword>
<evidence type="ECO:0000313" key="18">
    <source>
        <dbReference type="Proteomes" id="UP000198510"/>
    </source>
</evidence>
<feature type="transmembrane region" description="Helical" evidence="16">
    <location>
        <begin position="67"/>
        <end position="86"/>
    </location>
</feature>
<evidence type="ECO:0000256" key="10">
    <source>
        <dbReference type="ARBA" id="ARBA00023098"/>
    </source>
</evidence>
<dbReference type="Pfam" id="PF01066">
    <property type="entry name" value="CDP-OH_P_transf"/>
    <property type="match status" value="1"/>
</dbReference>
<feature type="transmembrane region" description="Helical" evidence="16">
    <location>
        <begin position="132"/>
        <end position="155"/>
    </location>
</feature>
<dbReference type="Proteomes" id="UP000198510">
    <property type="component" value="Unassembled WGS sequence"/>
</dbReference>
<feature type="transmembrane region" description="Helical" evidence="16">
    <location>
        <begin position="7"/>
        <end position="27"/>
    </location>
</feature>
<feature type="transmembrane region" description="Helical" evidence="16">
    <location>
        <begin position="167"/>
        <end position="189"/>
    </location>
</feature>
<evidence type="ECO:0000256" key="13">
    <source>
        <dbReference type="ARBA" id="ARBA00023264"/>
    </source>
</evidence>
<evidence type="ECO:0000256" key="4">
    <source>
        <dbReference type="ARBA" id="ARBA00013174"/>
    </source>
</evidence>
<accession>A0A1G9M1U2</accession>
<dbReference type="AlphaFoldDB" id="A0A1G9M1U2"/>
<evidence type="ECO:0000256" key="3">
    <source>
        <dbReference type="ARBA" id="ARBA00010441"/>
    </source>
</evidence>
<dbReference type="PANTHER" id="PTHR14269:SF61">
    <property type="entry name" value="CDP-DIACYLGLYCEROL--SERINE O-PHOSPHATIDYLTRANSFERASE"/>
    <property type="match status" value="1"/>
</dbReference>
<dbReference type="PANTHER" id="PTHR14269">
    <property type="entry name" value="CDP-DIACYLGLYCEROL--GLYCEROL-3-PHOSPHATE 3-PHOSPHATIDYLTRANSFERASE-RELATED"/>
    <property type="match status" value="1"/>
</dbReference>
<comment type="similarity">
    <text evidence="3 15">Belongs to the CDP-alcohol phosphatidyltransferase class-I family.</text>
</comment>
<gene>
    <name evidence="17" type="ORF">SAMN05421823_107234</name>
</gene>
<dbReference type="GO" id="GO:0008654">
    <property type="term" value="P:phospholipid biosynthetic process"/>
    <property type="evidence" value="ECO:0007669"/>
    <property type="project" value="UniProtKB-KW"/>
</dbReference>
<evidence type="ECO:0000256" key="15">
    <source>
        <dbReference type="RuleBase" id="RU003750"/>
    </source>
</evidence>
<keyword evidence="7 15" id="KW-0808">Transferase</keyword>
<dbReference type="RefSeq" id="WP_262482301.1">
    <property type="nucleotide sequence ID" value="NZ_FNFO01000007.1"/>
</dbReference>
<keyword evidence="12" id="KW-0594">Phospholipid biosynthesis</keyword>
<keyword evidence="10" id="KW-0443">Lipid metabolism</keyword>
<keyword evidence="6" id="KW-0444">Lipid biosynthesis</keyword>
<dbReference type="PROSITE" id="PS51257">
    <property type="entry name" value="PROKAR_LIPOPROTEIN"/>
    <property type="match status" value="1"/>
</dbReference>
<evidence type="ECO:0000256" key="8">
    <source>
        <dbReference type="ARBA" id="ARBA00022692"/>
    </source>
</evidence>
<dbReference type="GO" id="GO:0003882">
    <property type="term" value="F:CDP-diacylglycerol-serine O-phosphatidyltransferase activity"/>
    <property type="evidence" value="ECO:0007669"/>
    <property type="project" value="UniProtKB-EC"/>
</dbReference>
<comment type="subcellular location">
    <subcellularLocation>
        <location evidence="2">Endomembrane system</location>
        <topology evidence="2">Multi-pass membrane protein</topology>
    </subcellularLocation>
</comment>
<dbReference type="InterPro" id="IPR050324">
    <property type="entry name" value="CDP-alcohol_PTase-I"/>
</dbReference>
<dbReference type="InterPro" id="IPR000462">
    <property type="entry name" value="CDP-OH_P_trans"/>
</dbReference>
<evidence type="ECO:0000256" key="12">
    <source>
        <dbReference type="ARBA" id="ARBA00023209"/>
    </source>
</evidence>
<protein>
    <recommendedName>
        <fullName evidence="5">CDP-diacylglycerol--serine O-phosphatidyltransferase</fullName>
        <ecNumber evidence="4">2.7.8.8</ecNumber>
    </recommendedName>
    <alternativeName>
        <fullName evidence="14">Phosphatidylserine synthase</fullName>
    </alternativeName>
</protein>
<keyword evidence="11 16" id="KW-0472">Membrane</keyword>
<name>A0A1G9M1U2_9BACT</name>
<evidence type="ECO:0000256" key="7">
    <source>
        <dbReference type="ARBA" id="ARBA00022679"/>
    </source>
</evidence>
<sequence length="240" mass="26045">MTIRRHIPNLLTCGNLLCGCFGVLETYRHHLNVAAVLMAVAALLDFADGFVARALHAHSPIGKELDSLADMVTFGVLPGAILFMLLEQAGAGPLFTLGSLVVEGAHIAFLIPIFSALRLAKFNIDTRQSDQFIGVPTPANALFFASFPLILTGRADTLVGAWLQNPWLLGALAVVMSLMLVAPLPLFALKFKSFRLADNRLRYLFILLSLVLLFALSYVAVPLIVLLYIALSVLKLLFTS</sequence>
<proteinExistence type="inferred from homology"/>
<dbReference type="InterPro" id="IPR004533">
    <property type="entry name" value="CDP-diaglyc--ser_O-PTrfase"/>
</dbReference>
<dbReference type="GO" id="GO:0012505">
    <property type="term" value="C:endomembrane system"/>
    <property type="evidence" value="ECO:0007669"/>
    <property type="project" value="UniProtKB-SubCell"/>
</dbReference>
<keyword evidence="9 16" id="KW-1133">Transmembrane helix</keyword>
<feature type="transmembrane region" description="Helical" evidence="16">
    <location>
        <begin position="98"/>
        <end position="120"/>
    </location>
</feature>
<dbReference type="Gene3D" id="1.20.120.1760">
    <property type="match status" value="1"/>
</dbReference>
<dbReference type="EMBL" id="FNFO01000007">
    <property type="protein sequence ID" value="SDL68114.1"/>
    <property type="molecule type" value="Genomic_DNA"/>
</dbReference>
<dbReference type="NCBIfam" id="TIGR00473">
    <property type="entry name" value="pssA"/>
    <property type="match status" value="1"/>
</dbReference>
<dbReference type="InterPro" id="IPR048254">
    <property type="entry name" value="CDP_ALCOHOL_P_TRANSF_CS"/>
</dbReference>
<organism evidence="17 18">
    <name type="scientific">Catalinimonas alkaloidigena</name>
    <dbReference type="NCBI Taxonomy" id="1075417"/>
    <lineage>
        <taxon>Bacteria</taxon>
        <taxon>Pseudomonadati</taxon>
        <taxon>Bacteroidota</taxon>
        <taxon>Cytophagia</taxon>
        <taxon>Cytophagales</taxon>
        <taxon>Catalimonadaceae</taxon>
        <taxon>Catalinimonas</taxon>
    </lineage>
</organism>
<comment type="catalytic activity">
    <reaction evidence="1">
        <text>a CDP-1,2-diacyl-sn-glycerol + L-serine = a 1,2-diacyl-sn-glycero-3-phospho-L-serine + CMP + H(+)</text>
        <dbReference type="Rhea" id="RHEA:16913"/>
        <dbReference type="ChEBI" id="CHEBI:15378"/>
        <dbReference type="ChEBI" id="CHEBI:33384"/>
        <dbReference type="ChEBI" id="CHEBI:57262"/>
        <dbReference type="ChEBI" id="CHEBI:58332"/>
        <dbReference type="ChEBI" id="CHEBI:60377"/>
        <dbReference type="EC" id="2.7.8.8"/>
    </reaction>
</comment>
<evidence type="ECO:0000256" key="1">
    <source>
        <dbReference type="ARBA" id="ARBA00000287"/>
    </source>
</evidence>
<feature type="transmembrane region" description="Helical" evidence="16">
    <location>
        <begin position="201"/>
        <end position="231"/>
    </location>
</feature>
<dbReference type="PROSITE" id="PS00379">
    <property type="entry name" value="CDP_ALCOHOL_P_TRANSF"/>
    <property type="match status" value="1"/>
</dbReference>
<feature type="transmembrane region" description="Helical" evidence="16">
    <location>
        <begin position="33"/>
        <end position="55"/>
    </location>
</feature>
<dbReference type="EC" id="2.7.8.8" evidence="4"/>
<evidence type="ECO:0000256" key="9">
    <source>
        <dbReference type="ARBA" id="ARBA00022989"/>
    </source>
</evidence>
<evidence type="ECO:0000256" key="6">
    <source>
        <dbReference type="ARBA" id="ARBA00022516"/>
    </source>
</evidence>
<evidence type="ECO:0000256" key="14">
    <source>
        <dbReference type="ARBA" id="ARBA00032361"/>
    </source>
</evidence>
<dbReference type="GO" id="GO:0016020">
    <property type="term" value="C:membrane"/>
    <property type="evidence" value="ECO:0007669"/>
    <property type="project" value="InterPro"/>
</dbReference>
<keyword evidence="18" id="KW-1185">Reference proteome</keyword>
<dbReference type="STRING" id="1075417.SAMN05421823_107234"/>
<evidence type="ECO:0000256" key="5">
    <source>
        <dbReference type="ARBA" id="ARBA00017171"/>
    </source>
</evidence>
<evidence type="ECO:0000256" key="2">
    <source>
        <dbReference type="ARBA" id="ARBA00004127"/>
    </source>
</evidence>